<dbReference type="AlphaFoldDB" id="A0A9W6EU63"/>
<dbReference type="InterPro" id="IPR011990">
    <property type="entry name" value="TPR-like_helical_dom_sf"/>
</dbReference>
<reference evidence="2" key="1">
    <citation type="submission" date="2022-07" db="EMBL/GenBank/DDBJ databases">
        <title>Taxonomy of Novel Oxalotrophic and Methylotrophic Bacteria.</title>
        <authorList>
            <person name="Sahin N."/>
            <person name="Tani A."/>
        </authorList>
    </citation>
    <scope>NUCLEOTIDE SEQUENCE</scope>
    <source>
        <strain evidence="2">AM327</strain>
    </source>
</reference>
<dbReference type="PROSITE" id="PS51257">
    <property type="entry name" value="PROKAR_LIPOPROTEIN"/>
    <property type="match status" value="1"/>
</dbReference>
<dbReference type="InterPro" id="IPR041662">
    <property type="entry name" value="SusD-like_2"/>
</dbReference>
<dbReference type="SUPFAM" id="SSF48452">
    <property type="entry name" value="TPR-like"/>
    <property type="match status" value="1"/>
</dbReference>
<accession>A0A9W6EU63</accession>
<dbReference type="Pfam" id="PF12771">
    <property type="entry name" value="SusD-like_2"/>
    <property type="match status" value="1"/>
</dbReference>
<dbReference type="EMBL" id="BRVP01000002">
    <property type="protein sequence ID" value="GLB51306.1"/>
    <property type="molecule type" value="Genomic_DNA"/>
</dbReference>
<keyword evidence="1" id="KW-0732">Signal</keyword>
<name>A0A9W6EU63_9FLAO</name>
<sequence>MKHSYKFLRNLLSLVMVVSIAGCKDDFTEINTNPNDPTSATPELLVPGVIRSIANDWADYGWGTGALVMQHSARYQFTDDDRYIWDPSGDPYSTGYDALRDVNNILEASQDSELMAGYYGVGLILKSWIMSIITDAYGDAPYSEATLGQITGNFTPVFDSQSDIYTGILADLENANDILANASNIDGDILYGGDVSLWRKFANSLRLRLLMRLTDVSNSSSIAAIQTIVSNPTQYPIFESNEDMAAVTWNTGNPQPKYETRSGSFDELRLSQTLETRLKALNDTRLVVFAQPISNANEGWYSDNWDYYVGEPNGLSDEDALAYNGGSNNISRIGILFACDACDDDASATAAQTIIMSYSEVQFILAEARQRDFISTGDVETYYETGIKASFEYYKSRIEVGGWSQISDLLDGTLSDMDTYLTQGGVALTGTSDEILNKIYLQKWISLYNTGFEAWSDWRRTGQPEVVPGPAASNNSQVPVRFLYPSSVKSTNNANYQSAVQNQGADDINTRLWWDVSSNN</sequence>
<evidence type="ECO:0008006" key="4">
    <source>
        <dbReference type="Google" id="ProtNLM"/>
    </source>
</evidence>
<proteinExistence type="predicted"/>
<organism evidence="2 3">
    <name type="scientific">Neptunitalea chrysea</name>
    <dbReference type="NCBI Taxonomy" id="1647581"/>
    <lineage>
        <taxon>Bacteria</taxon>
        <taxon>Pseudomonadati</taxon>
        <taxon>Bacteroidota</taxon>
        <taxon>Flavobacteriia</taxon>
        <taxon>Flavobacteriales</taxon>
        <taxon>Flavobacteriaceae</taxon>
        <taxon>Neptunitalea</taxon>
    </lineage>
</organism>
<evidence type="ECO:0000313" key="3">
    <source>
        <dbReference type="Proteomes" id="UP001143545"/>
    </source>
</evidence>
<comment type="caution">
    <text evidence="2">The sequence shown here is derived from an EMBL/GenBank/DDBJ whole genome shotgun (WGS) entry which is preliminary data.</text>
</comment>
<feature type="signal peptide" evidence="1">
    <location>
        <begin position="1"/>
        <end position="21"/>
    </location>
</feature>
<keyword evidence="3" id="KW-1185">Reference proteome</keyword>
<dbReference type="Gene3D" id="1.25.40.390">
    <property type="match status" value="1"/>
</dbReference>
<protein>
    <recommendedName>
        <fullName evidence="4">Starch-binding associating with outer membrane</fullName>
    </recommendedName>
</protein>
<evidence type="ECO:0000256" key="1">
    <source>
        <dbReference type="SAM" id="SignalP"/>
    </source>
</evidence>
<gene>
    <name evidence="2" type="ORF">NBRC110019_03450</name>
</gene>
<dbReference type="RefSeq" id="WP_281751712.1">
    <property type="nucleotide sequence ID" value="NZ_BRVP01000002.1"/>
</dbReference>
<dbReference type="Proteomes" id="UP001143545">
    <property type="component" value="Unassembled WGS sequence"/>
</dbReference>
<evidence type="ECO:0000313" key="2">
    <source>
        <dbReference type="EMBL" id="GLB51306.1"/>
    </source>
</evidence>
<feature type="chain" id="PRO_5040977355" description="Starch-binding associating with outer membrane" evidence="1">
    <location>
        <begin position="22"/>
        <end position="520"/>
    </location>
</feature>